<sequence>MVPSFVQAAKMAIFCLTQAVCQFFIMASLPMVRSNSSASSVRGHYFQQTTCKTRVHLRLQEPSPVRAHSGHQQILAPTGFSLPKATLRSEESFPI</sequence>
<protein>
    <submittedName>
        <fullName evidence="1">Uncharacterized protein</fullName>
    </submittedName>
</protein>
<reference evidence="1 2" key="1">
    <citation type="journal article" date="2018" name="Nat. Ecol. Evol.">
        <title>Pezizomycetes genomes reveal the molecular basis of ectomycorrhizal truffle lifestyle.</title>
        <authorList>
            <person name="Murat C."/>
            <person name="Payen T."/>
            <person name="Noel B."/>
            <person name="Kuo A."/>
            <person name="Morin E."/>
            <person name="Chen J."/>
            <person name="Kohler A."/>
            <person name="Krizsan K."/>
            <person name="Balestrini R."/>
            <person name="Da Silva C."/>
            <person name="Montanini B."/>
            <person name="Hainaut M."/>
            <person name="Levati E."/>
            <person name="Barry K.W."/>
            <person name="Belfiori B."/>
            <person name="Cichocki N."/>
            <person name="Clum A."/>
            <person name="Dockter R.B."/>
            <person name="Fauchery L."/>
            <person name="Guy J."/>
            <person name="Iotti M."/>
            <person name="Le Tacon F."/>
            <person name="Lindquist E.A."/>
            <person name="Lipzen A."/>
            <person name="Malagnac F."/>
            <person name="Mello A."/>
            <person name="Molinier V."/>
            <person name="Miyauchi S."/>
            <person name="Poulain J."/>
            <person name="Riccioni C."/>
            <person name="Rubini A."/>
            <person name="Sitrit Y."/>
            <person name="Splivallo R."/>
            <person name="Traeger S."/>
            <person name="Wang M."/>
            <person name="Zifcakova L."/>
            <person name="Wipf D."/>
            <person name="Zambonelli A."/>
            <person name="Paolocci F."/>
            <person name="Nowrousian M."/>
            <person name="Ottonello S."/>
            <person name="Baldrian P."/>
            <person name="Spatafora J.W."/>
            <person name="Henrissat B."/>
            <person name="Nagy L.G."/>
            <person name="Aury J.M."/>
            <person name="Wincker P."/>
            <person name="Grigoriev I.V."/>
            <person name="Bonfante P."/>
            <person name="Martin F.M."/>
        </authorList>
    </citation>
    <scope>NUCLEOTIDE SEQUENCE [LARGE SCALE GENOMIC DNA]</scope>
    <source>
        <strain evidence="1 2">RN42</strain>
    </source>
</reference>
<organism evidence="1 2">
    <name type="scientific">Ascobolus immersus RN42</name>
    <dbReference type="NCBI Taxonomy" id="1160509"/>
    <lineage>
        <taxon>Eukaryota</taxon>
        <taxon>Fungi</taxon>
        <taxon>Dikarya</taxon>
        <taxon>Ascomycota</taxon>
        <taxon>Pezizomycotina</taxon>
        <taxon>Pezizomycetes</taxon>
        <taxon>Pezizales</taxon>
        <taxon>Ascobolaceae</taxon>
        <taxon>Ascobolus</taxon>
    </lineage>
</organism>
<dbReference type="AlphaFoldDB" id="A0A3N4HQX4"/>
<dbReference type="Proteomes" id="UP000275078">
    <property type="component" value="Unassembled WGS sequence"/>
</dbReference>
<evidence type="ECO:0000313" key="2">
    <source>
        <dbReference type="Proteomes" id="UP000275078"/>
    </source>
</evidence>
<proteinExistence type="predicted"/>
<gene>
    <name evidence="1" type="ORF">BJ508DRAFT_11460</name>
</gene>
<name>A0A3N4HQX4_ASCIM</name>
<keyword evidence="2" id="KW-1185">Reference proteome</keyword>
<dbReference type="EMBL" id="ML119751">
    <property type="protein sequence ID" value="RPA76109.1"/>
    <property type="molecule type" value="Genomic_DNA"/>
</dbReference>
<accession>A0A3N4HQX4</accession>
<evidence type="ECO:0000313" key="1">
    <source>
        <dbReference type="EMBL" id="RPA76109.1"/>
    </source>
</evidence>